<reference evidence="1 2" key="1">
    <citation type="journal article" date="2016" name="Genome Biol. Evol.">
        <title>Divergent and convergent evolution of fungal pathogenicity.</title>
        <authorList>
            <person name="Shang Y."/>
            <person name="Xiao G."/>
            <person name="Zheng P."/>
            <person name="Cen K."/>
            <person name="Zhan S."/>
            <person name="Wang C."/>
        </authorList>
    </citation>
    <scope>NUCLEOTIDE SEQUENCE [LARGE SCALE GENOMIC DNA]</scope>
    <source>
        <strain evidence="1 2">ARSEF 2679</strain>
    </source>
</reference>
<dbReference type="OrthoDB" id="419183at2759"/>
<protein>
    <submittedName>
        <fullName evidence="1">PHD finger domain protein</fullName>
    </submittedName>
</protein>
<dbReference type="Proteomes" id="UP000076744">
    <property type="component" value="Unassembled WGS sequence"/>
</dbReference>
<evidence type="ECO:0000313" key="2">
    <source>
        <dbReference type="Proteomes" id="UP000076744"/>
    </source>
</evidence>
<evidence type="ECO:0000313" key="1">
    <source>
        <dbReference type="EMBL" id="OAA66291.1"/>
    </source>
</evidence>
<dbReference type="Gene3D" id="3.30.40.10">
    <property type="entry name" value="Zinc/RING finger domain, C3HC4 (zinc finger)"/>
    <property type="match status" value="1"/>
</dbReference>
<dbReference type="RefSeq" id="XP_018705315.1">
    <property type="nucleotide sequence ID" value="XM_018847735.1"/>
</dbReference>
<name>A0A167YGD0_CORFA</name>
<dbReference type="InterPro" id="IPR011011">
    <property type="entry name" value="Znf_FYVE_PHD"/>
</dbReference>
<sequence>MWLHGKCIGITKRTMTNVYVCAFCANTPTALASNRARDELHVNALGIASPVGNNAFQSFR</sequence>
<dbReference type="STRING" id="1081104.A0A167YGD0"/>
<comment type="caution">
    <text evidence="1">The sequence shown here is derived from an EMBL/GenBank/DDBJ whole genome shotgun (WGS) entry which is preliminary data.</text>
</comment>
<gene>
    <name evidence="1" type="ORF">ISF_04129</name>
</gene>
<keyword evidence="2" id="KW-1185">Reference proteome</keyword>
<proteinExistence type="predicted"/>
<organism evidence="1 2">
    <name type="scientific">Cordyceps fumosorosea (strain ARSEF 2679)</name>
    <name type="common">Isaria fumosorosea</name>
    <dbReference type="NCBI Taxonomy" id="1081104"/>
    <lineage>
        <taxon>Eukaryota</taxon>
        <taxon>Fungi</taxon>
        <taxon>Dikarya</taxon>
        <taxon>Ascomycota</taxon>
        <taxon>Pezizomycotina</taxon>
        <taxon>Sordariomycetes</taxon>
        <taxon>Hypocreomycetidae</taxon>
        <taxon>Hypocreales</taxon>
        <taxon>Cordycipitaceae</taxon>
        <taxon>Cordyceps</taxon>
    </lineage>
</organism>
<accession>A0A167YGD0</accession>
<dbReference type="InterPro" id="IPR013083">
    <property type="entry name" value="Znf_RING/FYVE/PHD"/>
</dbReference>
<dbReference type="AlphaFoldDB" id="A0A167YGD0"/>
<dbReference type="SUPFAM" id="SSF57903">
    <property type="entry name" value="FYVE/PHD zinc finger"/>
    <property type="match status" value="1"/>
</dbReference>
<dbReference type="GeneID" id="30020421"/>
<dbReference type="EMBL" id="AZHB01000008">
    <property type="protein sequence ID" value="OAA66291.1"/>
    <property type="molecule type" value="Genomic_DNA"/>
</dbReference>